<protein>
    <submittedName>
        <fullName evidence="1">Uncharacterized protein</fullName>
    </submittedName>
</protein>
<evidence type="ECO:0000313" key="1">
    <source>
        <dbReference type="EMBL" id="MFD1548165.1"/>
    </source>
</evidence>
<organism evidence="1 2">
    <name type="scientific">Levilactobacillus fuyuanensis</name>
    <dbReference type="NCBI Taxonomy" id="2486022"/>
    <lineage>
        <taxon>Bacteria</taxon>
        <taxon>Bacillati</taxon>
        <taxon>Bacillota</taxon>
        <taxon>Bacilli</taxon>
        <taxon>Lactobacillales</taxon>
        <taxon>Lactobacillaceae</taxon>
        <taxon>Levilactobacillus</taxon>
    </lineage>
</organism>
<comment type="caution">
    <text evidence="1">The sequence shown here is derived from an EMBL/GenBank/DDBJ whole genome shotgun (WGS) entry which is preliminary data.</text>
</comment>
<gene>
    <name evidence="1" type="ORF">ACFQ5T_00460</name>
</gene>
<evidence type="ECO:0000313" key="2">
    <source>
        <dbReference type="Proteomes" id="UP001597195"/>
    </source>
</evidence>
<name>A0ABW4GZF5_9LACO</name>
<accession>A0ABW4GZF5</accession>
<dbReference type="Proteomes" id="UP001597195">
    <property type="component" value="Unassembled WGS sequence"/>
</dbReference>
<sequence>MIPEIGKVFTLKADNSIFVMIDDRFSTKGVTPLVFMRPEGFWMNLTPRGESNFWRRQLGKGFEYLSVEQLSKRATDEHWSDNLDNLLEGLHE</sequence>
<proteinExistence type="predicted"/>
<reference evidence="2" key="1">
    <citation type="journal article" date="2019" name="Int. J. Syst. Evol. Microbiol.">
        <title>The Global Catalogue of Microorganisms (GCM) 10K type strain sequencing project: providing services to taxonomists for standard genome sequencing and annotation.</title>
        <authorList>
            <consortium name="The Broad Institute Genomics Platform"/>
            <consortium name="The Broad Institute Genome Sequencing Center for Infectious Disease"/>
            <person name="Wu L."/>
            <person name="Ma J."/>
        </authorList>
    </citation>
    <scope>NUCLEOTIDE SEQUENCE [LARGE SCALE GENOMIC DNA]</scope>
    <source>
        <strain evidence="2">CCM 8906</strain>
    </source>
</reference>
<dbReference type="RefSeq" id="WP_125701829.1">
    <property type="nucleotide sequence ID" value="NZ_JBHTOM010000001.1"/>
</dbReference>
<dbReference type="EMBL" id="JBHTOM010000001">
    <property type="protein sequence ID" value="MFD1548165.1"/>
    <property type="molecule type" value="Genomic_DNA"/>
</dbReference>
<keyword evidence="2" id="KW-1185">Reference proteome</keyword>